<dbReference type="SUPFAM" id="SSF55785">
    <property type="entry name" value="PYP-like sensor domain (PAS domain)"/>
    <property type="match status" value="1"/>
</dbReference>
<dbReference type="PRINTS" id="PR00344">
    <property type="entry name" value="BCTRLSENSOR"/>
</dbReference>
<dbReference type="SMART" id="SM00388">
    <property type="entry name" value="HisKA"/>
    <property type="match status" value="1"/>
</dbReference>
<evidence type="ECO:0000256" key="8">
    <source>
        <dbReference type="ARBA" id="ARBA00023012"/>
    </source>
</evidence>
<keyword evidence="4 15" id="KW-0808">Transferase</keyword>
<evidence type="ECO:0000256" key="5">
    <source>
        <dbReference type="ARBA" id="ARBA00022741"/>
    </source>
</evidence>
<keyword evidence="6" id="KW-0418">Kinase</keyword>
<keyword evidence="7" id="KW-0067">ATP-binding</keyword>
<evidence type="ECO:0000259" key="14">
    <source>
        <dbReference type="PROSITE" id="PS50109"/>
    </source>
</evidence>
<organism evidence="15 16">
    <name type="scientific">Luminiphilus syltensis NOR5-1B</name>
    <dbReference type="NCBI Taxonomy" id="565045"/>
    <lineage>
        <taxon>Bacteria</taxon>
        <taxon>Pseudomonadati</taxon>
        <taxon>Pseudomonadota</taxon>
        <taxon>Gammaproteobacteria</taxon>
        <taxon>Cellvibrionales</taxon>
        <taxon>Halieaceae</taxon>
        <taxon>Luminiphilus</taxon>
    </lineage>
</organism>
<reference evidence="16" key="1">
    <citation type="journal article" date="2013" name="BMC Microbiol.">
        <title>Taxonomy and evolution of bacteriochlorophyll a-containing members of the OM60/NOR5 clade of marine gammaproteobacteria: description of Luminiphilus syltensis gen. nov., sp. nov., reclassification of Haliea rubra as Pseudohaliea rubra gen. nov., comb. nov., and emendation of Chromatocurvus halotolerans.</title>
        <authorList>
            <person name="Spring S."/>
            <person name="Riedel T."/>
            <person name="Sproer C."/>
            <person name="Yan S."/>
            <person name="Harder J."/>
            <person name="Fuchs B.M."/>
        </authorList>
    </citation>
    <scope>NUCLEOTIDE SEQUENCE [LARGE SCALE GENOMIC DNA]</scope>
    <source>
        <strain evidence="16">NOR51-B</strain>
    </source>
</reference>
<dbReference type="EMBL" id="DS999411">
    <property type="protein sequence ID" value="EED34921.1"/>
    <property type="molecule type" value="Genomic_DNA"/>
</dbReference>
<dbReference type="PANTHER" id="PTHR43065:SF16">
    <property type="entry name" value="SENSORY HISTIDINE KINASE_PHOSPHATASE NTRB"/>
    <property type="match status" value="1"/>
</dbReference>
<dbReference type="Gene3D" id="3.30.565.10">
    <property type="entry name" value="Histidine kinase-like ATPase, C-terminal domain"/>
    <property type="match status" value="1"/>
</dbReference>
<dbReference type="GO" id="GO:0005524">
    <property type="term" value="F:ATP binding"/>
    <property type="evidence" value="ECO:0007669"/>
    <property type="project" value="UniProtKB-KW"/>
</dbReference>
<dbReference type="SUPFAM" id="SSF55874">
    <property type="entry name" value="ATPase domain of HSP90 chaperone/DNA topoisomerase II/histidine kinase"/>
    <property type="match status" value="1"/>
</dbReference>
<name>B8KUP3_9GAMM</name>
<gene>
    <name evidence="15" type="ORF">NOR51B_861</name>
</gene>
<comment type="function">
    <text evidence="10">Member of the two-component regulatory system NtrB/NtrC, which controls expression of the nitrogen-regulated (ntr) genes in response to nitrogen limitation. Under conditions of nitrogen limitation, NtrB autophosphorylates and transfers the phosphoryl group to NtrC. In the presence of nitrogen, acts as a phosphatase that dephosphorylates and inactivates NtrC.</text>
</comment>
<evidence type="ECO:0000256" key="9">
    <source>
        <dbReference type="ARBA" id="ARBA00023231"/>
    </source>
</evidence>
<dbReference type="Pfam" id="PF13188">
    <property type="entry name" value="PAS_8"/>
    <property type="match status" value="1"/>
</dbReference>
<evidence type="ECO:0000313" key="15">
    <source>
        <dbReference type="EMBL" id="EED34921.1"/>
    </source>
</evidence>
<dbReference type="SUPFAM" id="SSF47384">
    <property type="entry name" value="Homodimeric domain of signal transducing histidine kinase"/>
    <property type="match status" value="1"/>
</dbReference>
<keyword evidence="8" id="KW-0902">Two-component regulatory system</keyword>
<evidence type="ECO:0000256" key="4">
    <source>
        <dbReference type="ARBA" id="ARBA00022679"/>
    </source>
</evidence>
<dbReference type="NCBIfam" id="NF008293">
    <property type="entry name" value="PRK11073.1"/>
    <property type="match status" value="1"/>
</dbReference>
<dbReference type="Gene3D" id="3.30.450.20">
    <property type="entry name" value="PAS domain"/>
    <property type="match status" value="1"/>
</dbReference>
<dbReference type="Gene3D" id="1.10.287.130">
    <property type="match status" value="1"/>
</dbReference>
<evidence type="ECO:0000256" key="10">
    <source>
        <dbReference type="ARBA" id="ARBA00037696"/>
    </source>
</evidence>
<evidence type="ECO:0000256" key="1">
    <source>
        <dbReference type="ARBA" id="ARBA00000085"/>
    </source>
</evidence>
<evidence type="ECO:0000256" key="13">
    <source>
        <dbReference type="ARBA" id="ARBA00043094"/>
    </source>
</evidence>
<dbReference type="Pfam" id="PF02518">
    <property type="entry name" value="HATPase_c"/>
    <property type="match status" value="1"/>
</dbReference>
<proteinExistence type="predicted"/>
<accession>B8KUP3</accession>
<dbReference type="OrthoDB" id="9789238at2"/>
<keyword evidence="9" id="KW-0535">Nitrogen fixation</keyword>
<dbReference type="InterPro" id="IPR003661">
    <property type="entry name" value="HisK_dim/P_dom"/>
</dbReference>
<keyword evidence="16" id="KW-1185">Reference proteome</keyword>
<dbReference type="AlphaFoldDB" id="B8KUP3"/>
<dbReference type="InterPro" id="IPR003594">
    <property type="entry name" value="HATPase_dom"/>
</dbReference>
<keyword evidence="3" id="KW-0597">Phosphoprotein</keyword>
<dbReference type="STRING" id="565045.NOR51B_861"/>
<dbReference type="InterPro" id="IPR036890">
    <property type="entry name" value="HATPase_C_sf"/>
</dbReference>
<dbReference type="InterPro" id="IPR005467">
    <property type="entry name" value="His_kinase_dom"/>
</dbReference>
<evidence type="ECO:0000256" key="11">
    <source>
        <dbReference type="ARBA" id="ARBA00039567"/>
    </source>
</evidence>
<comment type="catalytic activity">
    <reaction evidence="1">
        <text>ATP + protein L-histidine = ADP + protein N-phospho-L-histidine.</text>
        <dbReference type="EC" id="2.7.13.3"/>
    </reaction>
</comment>
<dbReference type="EC" id="2.7.13.3" evidence="2"/>
<dbReference type="SMART" id="SM00387">
    <property type="entry name" value="HATPase_c"/>
    <property type="match status" value="1"/>
</dbReference>
<dbReference type="eggNOG" id="COG3852">
    <property type="taxonomic scope" value="Bacteria"/>
</dbReference>
<dbReference type="Proteomes" id="UP000004699">
    <property type="component" value="Unassembled WGS sequence"/>
</dbReference>
<evidence type="ECO:0000313" key="16">
    <source>
        <dbReference type="Proteomes" id="UP000004699"/>
    </source>
</evidence>
<dbReference type="RefSeq" id="WP_009019668.1">
    <property type="nucleotide sequence ID" value="NZ_DS999411.1"/>
</dbReference>
<feature type="domain" description="Histidine kinase" evidence="14">
    <location>
        <begin position="152"/>
        <end position="364"/>
    </location>
</feature>
<dbReference type="Pfam" id="PF00512">
    <property type="entry name" value="HisKA"/>
    <property type="match status" value="1"/>
</dbReference>
<evidence type="ECO:0000256" key="6">
    <source>
        <dbReference type="ARBA" id="ARBA00022777"/>
    </source>
</evidence>
<keyword evidence="5" id="KW-0547">Nucleotide-binding</keyword>
<dbReference type="GO" id="GO:0000155">
    <property type="term" value="F:phosphorelay sensor kinase activity"/>
    <property type="evidence" value="ECO:0007669"/>
    <property type="project" value="InterPro"/>
</dbReference>
<dbReference type="CDD" id="cd00130">
    <property type="entry name" value="PAS"/>
    <property type="match status" value="1"/>
</dbReference>
<protein>
    <recommendedName>
        <fullName evidence="11">Sensory histidine kinase/phosphatase NtrB</fullName>
        <ecNumber evidence="2">2.7.13.3</ecNumber>
    </recommendedName>
    <alternativeName>
        <fullName evidence="12">Nitrogen regulation protein NR(II)</fullName>
    </alternativeName>
    <alternativeName>
        <fullName evidence="13">Nitrogen regulator II</fullName>
    </alternativeName>
</protein>
<dbReference type="InterPro" id="IPR000014">
    <property type="entry name" value="PAS"/>
</dbReference>
<dbReference type="InterPro" id="IPR004358">
    <property type="entry name" value="Sig_transdc_His_kin-like_C"/>
</dbReference>
<dbReference type="PROSITE" id="PS50109">
    <property type="entry name" value="HIS_KIN"/>
    <property type="match status" value="1"/>
</dbReference>
<sequence>MSDSSLKVVAADSITFGAGWGGVSVDLLATAVVLVDGDWRVVDINQAAETLLEISASRALNARLDEVLERDAGWEDPLMQARNDIVPVVRRGIEFRLRGGKAHTVDLTISPIERGVEISLILEFTPVDRMHRINEGAGLWEAQMSLREVVRGLAHEVKNPLGGIRGAAQLLSRELPDPALLEYTTVIMSEVDRLKALVDRLLGPREQLTPAPMNIHEILERVRRLITAEAGGRIRLVRDYDPSLPEFEADQGQLTQAVLNIAKNAVEAMPDGGILTFRTRAQRQYTMGGKRHKLVCMVEVQDSGTGIEPDMLNRLFLPMVTGRADGSGIGLAIAQTIANRHGGLVQCESQPGDTRFTLLLPMEV</sequence>
<dbReference type="InterPro" id="IPR035965">
    <property type="entry name" value="PAS-like_dom_sf"/>
</dbReference>
<dbReference type="PANTHER" id="PTHR43065">
    <property type="entry name" value="SENSOR HISTIDINE KINASE"/>
    <property type="match status" value="1"/>
</dbReference>
<dbReference type="CDD" id="cd00082">
    <property type="entry name" value="HisKA"/>
    <property type="match status" value="1"/>
</dbReference>
<evidence type="ECO:0000256" key="2">
    <source>
        <dbReference type="ARBA" id="ARBA00012438"/>
    </source>
</evidence>
<evidence type="ECO:0000256" key="12">
    <source>
        <dbReference type="ARBA" id="ARBA00042313"/>
    </source>
</evidence>
<dbReference type="HOGENOM" id="CLU_000445_114_39_6"/>
<evidence type="ECO:0000256" key="7">
    <source>
        <dbReference type="ARBA" id="ARBA00022840"/>
    </source>
</evidence>
<evidence type="ECO:0000256" key="3">
    <source>
        <dbReference type="ARBA" id="ARBA00022553"/>
    </source>
</evidence>
<dbReference type="InterPro" id="IPR036097">
    <property type="entry name" value="HisK_dim/P_sf"/>
</dbReference>